<dbReference type="STRING" id="1230905.A0A1G4JPR3"/>
<dbReference type="InterPro" id="IPR013320">
    <property type="entry name" value="ConA-like_dom_sf"/>
</dbReference>
<dbReference type="AlphaFoldDB" id="A0A1G4JPR3"/>
<dbReference type="Proteomes" id="UP000191024">
    <property type="component" value="Chromosome E"/>
</dbReference>
<dbReference type="PANTHER" id="PTHR10963:SF69">
    <property type="entry name" value="GLYCOSIDASE CRR1-RELATED"/>
    <property type="match status" value="1"/>
</dbReference>
<dbReference type="PROSITE" id="PS51762">
    <property type="entry name" value="GH16_2"/>
    <property type="match status" value="1"/>
</dbReference>
<evidence type="ECO:0000259" key="1">
    <source>
        <dbReference type="PROSITE" id="PS51762"/>
    </source>
</evidence>
<dbReference type="GO" id="GO:0009277">
    <property type="term" value="C:fungal-type cell wall"/>
    <property type="evidence" value="ECO:0007669"/>
    <property type="project" value="TreeGrafter"/>
</dbReference>
<evidence type="ECO:0000313" key="3">
    <source>
        <dbReference type="Proteomes" id="UP000191024"/>
    </source>
</evidence>
<dbReference type="OrthoDB" id="4781at2759"/>
<organism evidence="2 3">
    <name type="scientific">Lachancea mirantina</name>
    <dbReference type="NCBI Taxonomy" id="1230905"/>
    <lineage>
        <taxon>Eukaryota</taxon>
        <taxon>Fungi</taxon>
        <taxon>Dikarya</taxon>
        <taxon>Ascomycota</taxon>
        <taxon>Saccharomycotina</taxon>
        <taxon>Saccharomycetes</taxon>
        <taxon>Saccharomycetales</taxon>
        <taxon>Saccharomycetaceae</taxon>
        <taxon>Lachancea</taxon>
    </lineage>
</organism>
<dbReference type="GO" id="GO:0016757">
    <property type="term" value="F:glycosyltransferase activity"/>
    <property type="evidence" value="ECO:0007669"/>
    <property type="project" value="TreeGrafter"/>
</dbReference>
<dbReference type="CDD" id="cd02183">
    <property type="entry name" value="GH16_fungal_CRH1_transglycosylase"/>
    <property type="match status" value="1"/>
</dbReference>
<evidence type="ECO:0000313" key="2">
    <source>
        <dbReference type="EMBL" id="SCU92735.1"/>
    </source>
</evidence>
<dbReference type="GO" id="GO:0031505">
    <property type="term" value="P:fungal-type cell wall organization"/>
    <property type="evidence" value="ECO:0007669"/>
    <property type="project" value="TreeGrafter"/>
</dbReference>
<dbReference type="GO" id="GO:0005975">
    <property type="term" value="P:carbohydrate metabolic process"/>
    <property type="evidence" value="ECO:0007669"/>
    <property type="project" value="InterPro"/>
</dbReference>
<reference evidence="2 3" key="1">
    <citation type="submission" date="2016-03" db="EMBL/GenBank/DDBJ databases">
        <authorList>
            <person name="Devillers H."/>
        </authorList>
    </citation>
    <scope>NUCLEOTIDE SEQUENCE [LARGE SCALE GENOMIC DNA]</scope>
    <source>
        <strain evidence="2">CBS 11717</strain>
    </source>
</reference>
<dbReference type="SUPFAM" id="SSF49899">
    <property type="entry name" value="Concanavalin A-like lectins/glucanases"/>
    <property type="match status" value="1"/>
</dbReference>
<dbReference type="Pfam" id="PF00722">
    <property type="entry name" value="Glyco_hydro_16"/>
    <property type="match status" value="1"/>
</dbReference>
<name>A0A1G4JPR3_9SACH</name>
<sequence>MLRQAKVNFSGTGSSSKGLQVSKKTKVMTSSPLFGMCFVAICFAQHVVSYMPASPVGCSAKANCPEEWPCCSQYGHCGRGPLCVGGCDPRFSYADSCIKIPALMPTAMRGAAMDVFESENHFEMPVIINTFQSDSEELHQGLENKAQMSSDLDDLRLVHFSKYLVTSNLTQAQEDVKNYDFTYSGPVSSEPGRGLVLGMPAGSSGSLVSSAKSFLYGKVSIRMSTARGAGVVSAIDLVSAVRDEIDFEFIGNDLKSAQSNFYFQGEPVHTRMLKAPVSRDTFRTVHTYEIDWDENRIHWLIDGVCVRTLRRRDTFDPESGIFKYPQTPMRLEVSLWPAGIAANHPGTISWAGGMIDWENSLDILERGQFYLIVKEIQITPYRSPQVLIGAQKKQTFASDTDLYFYDNDCDDFTESCVKSGAGEVPISPNQKFESTDQSIRSRQSVLRIDADAFSSIQHNAAPSISPNNIFFEVLACLLNHGW</sequence>
<feature type="domain" description="GH16" evidence="1">
    <location>
        <begin position="129"/>
        <end position="366"/>
    </location>
</feature>
<dbReference type="Gene3D" id="2.60.120.200">
    <property type="match status" value="1"/>
</dbReference>
<gene>
    <name evidence="2" type="ORF">LAMI_0E11804G</name>
</gene>
<proteinExistence type="predicted"/>
<dbReference type="GO" id="GO:0004553">
    <property type="term" value="F:hydrolase activity, hydrolyzing O-glycosyl compounds"/>
    <property type="evidence" value="ECO:0007669"/>
    <property type="project" value="InterPro"/>
</dbReference>
<dbReference type="PANTHER" id="PTHR10963">
    <property type="entry name" value="GLYCOSYL HYDROLASE-RELATED"/>
    <property type="match status" value="1"/>
</dbReference>
<dbReference type="InterPro" id="IPR000757">
    <property type="entry name" value="Beta-glucanase-like"/>
</dbReference>
<protein>
    <submittedName>
        <fullName evidence="2">LAMI_0E11804g1_1</fullName>
    </submittedName>
</protein>
<dbReference type="InterPro" id="IPR050546">
    <property type="entry name" value="Glycosyl_Hydrlase_16"/>
</dbReference>
<keyword evidence="3" id="KW-1185">Reference proteome</keyword>
<accession>A0A1G4JPR3</accession>
<dbReference type="EMBL" id="LT598465">
    <property type="protein sequence ID" value="SCU92735.1"/>
    <property type="molecule type" value="Genomic_DNA"/>
</dbReference>